<dbReference type="EMBL" id="FOGL01000002">
    <property type="protein sequence ID" value="SER29395.1"/>
    <property type="molecule type" value="Genomic_DNA"/>
</dbReference>
<name>A0A1H9N152_9BACI</name>
<gene>
    <name evidence="3" type="ORF">SAMN04487944_102268</name>
</gene>
<dbReference type="PANTHER" id="PTHR34987">
    <property type="entry name" value="C, PUTATIVE (AFU_ORTHOLOGUE AFUA_3G02880)-RELATED"/>
    <property type="match status" value="1"/>
</dbReference>
<dbReference type="RefSeq" id="WP_245711578.1">
    <property type="nucleotide sequence ID" value="NZ_FOGL01000002.1"/>
</dbReference>
<dbReference type="SUPFAM" id="SSF48208">
    <property type="entry name" value="Six-hairpin glycosidases"/>
    <property type="match status" value="1"/>
</dbReference>
<dbReference type="Gene3D" id="1.50.10.10">
    <property type="match status" value="1"/>
</dbReference>
<dbReference type="STRING" id="531814.SAMN04487944_102268"/>
<evidence type="ECO:0000259" key="1">
    <source>
        <dbReference type="Pfam" id="PF17389"/>
    </source>
</evidence>
<sequence>MKKIAFGKKDSRIREYITPENILWKTDDNHSEVKNEQLLLEDRESQVLITPENPVVMRHEGNSPAILLDFGRELHGGIQLAVWNIVKSGQLIKSAKIRVRFGESAMEAMSEIGGETNATNDHAIRDQIVDISFLGMNEIGNTGFRFVRIDLLESDCFIQINTIKAIFIHRDLEFQGSFHSNDKLLNQIWDTGAYTVYLNMQDYLWDGIKRDRMVWIGDMHPEVSTIQAVFGNQPIVPESLDYVRDRTPLPQWMNTFPSYSAWWIIIQYDWFMYSGDEKYLREQKDYLIGLLDQMGEHIEDDGTNTMPNPFLDWPSVHNEQGVTSGVHALFILAVKKGAFLCEYLQETEAGKRCKRYLDKLIKRNTKHGNSKQAAALLALAGVIDAKTVNQQVISVDGAKRMSTFYGYYILLAKAMAEDITDTLQIIREYWGGMLKLGATTFWEDFNIEWLSNAARIHEIPPDNKVNVHGEYGDHCYVGYRHSLCHGWSSGPTAWLSRYVLGVEIVDPGCRRIKIAPSLGDLEWVEGTFPTPYGNIYVKHEKQLDGSIHSIIDAPDEVHILK</sequence>
<dbReference type="Proteomes" id="UP000199687">
    <property type="component" value="Unassembled WGS sequence"/>
</dbReference>
<dbReference type="InterPro" id="IPR008928">
    <property type="entry name" value="6-hairpin_glycosidase_sf"/>
</dbReference>
<dbReference type="InterPro" id="IPR035396">
    <property type="entry name" value="Bac_rhamnosid6H"/>
</dbReference>
<dbReference type="Pfam" id="PF17389">
    <property type="entry name" value="Bac_rhamnosid6H"/>
    <property type="match status" value="1"/>
</dbReference>
<accession>A0A1H9N152</accession>
<dbReference type="GO" id="GO:0005975">
    <property type="term" value="P:carbohydrate metabolic process"/>
    <property type="evidence" value="ECO:0007669"/>
    <property type="project" value="InterPro"/>
</dbReference>
<evidence type="ECO:0000313" key="4">
    <source>
        <dbReference type="Proteomes" id="UP000199687"/>
    </source>
</evidence>
<keyword evidence="4" id="KW-1185">Reference proteome</keyword>
<dbReference type="Pfam" id="PF17390">
    <property type="entry name" value="Bac_rhamnosid_C"/>
    <property type="match status" value="1"/>
</dbReference>
<dbReference type="PANTHER" id="PTHR34987:SF6">
    <property type="entry name" value="ALPHA-L-RHAMNOSIDASE SIX-HAIRPIN GLYCOSIDASE DOMAIN-CONTAINING PROTEIN"/>
    <property type="match status" value="1"/>
</dbReference>
<dbReference type="InterPro" id="IPR012341">
    <property type="entry name" value="6hp_glycosidase-like_sf"/>
</dbReference>
<evidence type="ECO:0000313" key="3">
    <source>
        <dbReference type="EMBL" id="SER29395.1"/>
    </source>
</evidence>
<organism evidence="3 4">
    <name type="scientific">Gracilibacillus ureilyticus</name>
    <dbReference type="NCBI Taxonomy" id="531814"/>
    <lineage>
        <taxon>Bacteria</taxon>
        <taxon>Bacillati</taxon>
        <taxon>Bacillota</taxon>
        <taxon>Bacilli</taxon>
        <taxon>Bacillales</taxon>
        <taxon>Bacillaceae</taxon>
        <taxon>Gracilibacillus</taxon>
    </lineage>
</organism>
<dbReference type="InterPro" id="IPR035398">
    <property type="entry name" value="Bac_rhamnosid_C"/>
</dbReference>
<feature type="domain" description="Alpha-L-rhamnosidase C-terminal" evidence="2">
    <location>
        <begin position="501"/>
        <end position="557"/>
    </location>
</feature>
<reference evidence="3 4" key="1">
    <citation type="submission" date="2016-10" db="EMBL/GenBank/DDBJ databases">
        <authorList>
            <person name="de Groot N.N."/>
        </authorList>
    </citation>
    <scope>NUCLEOTIDE SEQUENCE [LARGE SCALE GENOMIC DNA]</scope>
    <source>
        <strain evidence="3 4">CGMCC 1.7727</strain>
    </source>
</reference>
<protein>
    <submittedName>
        <fullName evidence="3">Alpha-L-rhamnosidase</fullName>
    </submittedName>
</protein>
<dbReference type="Gene3D" id="2.60.420.10">
    <property type="entry name" value="Maltose phosphorylase, domain 3"/>
    <property type="match status" value="1"/>
</dbReference>
<dbReference type="AlphaFoldDB" id="A0A1H9N152"/>
<evidence type="ECO:0000259" key="2">
    <source>
        <dbReference type="Pfam" id="PF17390"/>
    </source>
</evidence>
<feature type="domain" description="Alpha-L-rhamnosidase six-hairpin glycosidase" evidence="1">
    <location>
        <begin position="175"/>
        <end position="499"/>
    </location>
</feature>
<proteinExistence type="predicted"/>